<dbReference type="InterPro" id="IPR025374">
    <property type="entry name" value="DUF4364"/>
</dbReference>
<protein>
    <recommendedName>
        <fullName evidence="2">DUF4364 domain-containing protein</fullName>
    </recommendedName>
</protein>
<reference evidence="1" key="1">
    <citation type="submission" date="2019-08" db="EMBL/GenBank/DDBJ databases">
        <authorList>
            <person name="Kucharzyk K."/>
            <person name="Murdoch R.W."/>
            <person name="Higgins S."/>
            <person name="Loffler F."/>
        </authorList>
    </citation>
    <scope>NUCLEOTIDE SEQUENCE</scope>
</reference>
<dbReference type="AlphaFoldDB" id="A0A645B2W4"/>
<organism evidence="1">
    <name type="scientific">bioreactor metagenome</name>
    <dbReference type="NCBI Taxonomy" id="1076179"/>
    <lineage>
        <taxon>unclassified sequences</taxon>
        <taxon>metagenomes</taxon>
        <taxon>ecological metagenomes</taxon>
    </lineage>
</organism>
<dbReference type="Pfam" id="PF14277">
    <property type="entry name" value="DUF4364"/>
    <property type="match status" value="1"/>
</dbReference>
<sequence>MPIFAQGVTKNKLTILYYLSASKVGITREQLYRVMVDNNVMSFFDYQSCMHELEEDAFIAAVPKAFGQAYRLSVRGSDVLEQFVESLPVSLRERLERYAREHREEMLLETQIVSEMEELPSGGYLVHLRALEENAAVMEVTLRVATRDMAQRMRMNWEKASEPLYAQLLTTLLKSEE</sequence>
<dbReference type="EMBL" id="VSSQ01017017">
    <property type="protein sequence ID" value="MPM58901.1"/>
    <property type="molecule type" value="Genomic_DNA"/>
</dbReference>
<comment type="caution">
    <text evidence="1">The sequence shown here is derived from an EMBL/GenBank/DDBJ whole genome shotgun (WGS) entry which is preliminary data.</text>
</comment>
<evidence type="ECO:0000313" key="1">
    <source>
        <dbReference type="EMBL" id="MPM58901.1"/>
    </source>
</evidence>
<name>A0A645B2W4_9ZZZZ</name>
<gene>
    <name evidence="1" type="ORF">SDC9_105734</name>
</gene>
<evidence type="ECO:0008006" key="2">
    <source>
        <dbReference type="Google" id="ProtNLM"/>
    </source>
</evidence>
<proteinExistence type="predicted"/>
<accession>A0A645B2W4</accession>